<dbReference type="Gene3D" id="3.10.100.10">
    <property type="entry name" value="Mannose-Binding Protein A, subunit A"/>
    <property type="match status" value="1"/>
</dbReference>
<evidence type="ECO:0000313" key="3">
    <source>
        <dbReference type="EMBL" id="GFO02702.1"/>
    </source>
</evidence>
<dbReference type="InterPro" id="IPR018378">
    <property type="entry name" value="C-type_lectin_CS"/>
</dbReference>
<evidence type="ECO:0000256" key="1">
    <source>
        <dbReference type="ARBA" id="ARBA00023157"/>
    </source>
</evidence>
<organism evidence="3 4">
    <name type="scientific">Plakobranchus ocellatus</name>
    <dbReference type="NCBI Taxonomy" id="259542"/>
    <lineage>
        <taxon>Eukaryota</taxon>
        <taxon>Metazoa</taxon>
        <taxon>Spiralia</taxon>
        <taxon>Lophotrochozoa</taxon>
        <taxon>Mollusca</taxon>
        <taxon>Gastropoda</taxon>
        <taxon>Heterobranchia</taxon>
        <taxon>Euthyneura</taxon>
        <taxon>Panpulmonata</taxon>
        <taxon>Sacoglossa</taxon>
        <taxon>Placobranchoidea</taxon>
        <taxon>Plakobranchidae</taxon>
        <taxon>Plakobranchus</taxon>
    </lineage>
</organism>
<dbReference type="CDD" id="cd00037">
    <property type="entry name" value="CLECT"/>
    <property type="match status" value="1"/>
</dbReference>
<protein>
    <submittedName>
        <fullName evidence="3">C-type lectin</fullName>
    </submittedName>
</protein>
<keyword evidence="1" id="KW-1015">Disulfide bond</keyword>
<dbReference type="InterPro" id="IPR001304">
    <property type="entry name" value="C-type_lectin-like"/>
</dbReference>
<accession>A0AAV4A726</accession>
<keyword evidence="4" id="KW-1185">Reference proteome</keyword>
<dbReference type="InterPro" id="IPR016186">
    <property type="entry name" value="C-type_lectin-like/link_sf"/>
</dbReference>
<dbReference type="SMART" id="SM00034">
    <property type="entry name" value="CLECT"/>
    <property type="match status" value="1"/>
</dbReference>
<gene>
    <name evidence="3" type="ORF">PoB_002920700</name>
</gene>
<feature type="domain" description="C-type lectin" evidence="2">
    <location>
        <begin position="83"/>
        <end position="205"/>
    </location>
</feature>
<dbReference type="Pfam" id="PF00059">
    <property type="entry name" value="Lectin_C"/>
    <property type="match status" value="1"/>
</dbReference>
<dbReference type="SUPFAM" id="SSF56436">
    <property type="entry name" value="C-type lectin-like"/>
    <property type="match status" value="1"/>
</dbReference>
<dbReference type="PROSITE" id="PS50041">
    <property type="entry name" value="C_TYPE_LECTIN_2"/>
    <property type="match status" value="1"/>
</dbReference>
<sequence>MQVNSLPLNYQYVAGVTAFSNLHCGIQCERSPSCDCFLFNVTSLSCILLGSGSPTEVLNLQGYLDWEFFTLQTACPCKQYLEQFGKCIQINTNVGLNWHQAQTACQDDGGSLMIIDSDQQFGFFKQMFDDLLVGQQFFHLGARRIGAAKEDMYWEYREAVTYQVKSSYFADRKPDNVGGVEDCLASRPEDNFDLNDVGCDDYYGFYICEYFKNVYYIG</sequence>
<dbReference type="PROSITE" id="PS00615">
    <property type="entry name" value="C_TYPE_LECTIN_1"/>
    <property type="match status" value="1"/>
</dbReference>
<dbReference type="AlphaFoldDB" id="A0AAV4A726"/>
<reference evidence="3 4" key="1">
    <citation type="journal article" date="2021" name="Elife">
        <title>Chloroplast acquisition without the gene transfer in kleptoplastic sea slugs, Plakobranchus ocellatus.</title>
        <authorList>
            <person name="Maeda T."/>
            <person name="Takahashi S."/>
            <person name="Yoshida T."/>
            <person name="Shimamura S."/>
            <person name="Takaki Y."/>
            <person name="Nagai Y."/>
            <person name="Toyoda A."/>
            <person name="Suzuki Y."/>
            <person name="Arimoto A."/>
            <person name="Ishii H."/>
            <person name="Satoh N."/>
            <person name="Nishiyama T."/>
            <person name="Hasebe M."/>
            <person name="Maruyama T."/>
            <person name="Minagawa J."/>
            <person name="Obokata J."/>
            <person name="Shigenobu S."/>
        </authorList>
    </citation>
    <scope>NUCLEOTIDE SEQUENCE [LARGE SCALE GENOMIC DNA]</scope>
</reference>
<name>A0AAV4A726_9GAST</name>
<evidence type="ECO:0000259" key="2">
    <source>
        <dbReference type="PROSITE" id="PS50041"/>
    </source>
</evidence>
<evidence type="ECO:0000313" key="4">
    <source>
        <dbReference type="Proteomes" id="UP000735302"/>
    </source>
</evidence>
<comment type="caution">
    <text evidence="3">The sequence shown here is derived from an EMBL/GenBank/DDBJ whole genome shotgun (WGS) entry which is preliminary data.</text>
</comment>
<dbReference type="Proteomes" id="UP000735302">
    <property type="component" value="Unassembled WGS sequence"/>
</dbReference>
<proteinExistence type="predicted"/>
<dbReference type="InterPro" id="IPR016187">
    <property type="entry name" value="CTDL_fold"/>
</dbReference>
<dbReference type="EMBL" id="BLXT01003625">
    <property type="protein sequence ID" value="GFO02702.1"/>
    <property type="molecule type" value="Genomic_DNA"/>
</dbReference>